<feature type="chain" id="PRO_5017961367" evidence="1">
    <location>
        <begin position="28"/>
        <end position="207"/>
    </location>
</feature>
<dbReference type="NCBIfam" id="NF007458">
    <property type="entry name" value="PRK10030.1"/>
    <property type="match status" value="1"/>
</dbReference>
<dbReference type="PROSITE" id="PS51257">
    <property type="entry name" value="PROKAR_LIPOPROTEIN"/>
    <property type="match status" value="1"/>
</dbReference>
<protein>
    <submittedName>
        <fullName evidence="2">YiiX family permuted papain-like enzyme</fullName>
    </submittedName>
</protein>
<dbReference type="EMBL" id="RCTY01000006">
    <property type="protein sequence ID" value="ROU08930.1"/>
    <property type="molecule type" value="Genomic_DNA"/>
</dbReference>
<dbReference type="InterPro" id="IPR024453">
    <property type="entry name" value="Peptidase_C92"/>
</dbReference>
<dbReference type="Proteomes" id="UP000275910">
    <property type="component" value="Unassembled WGS sequence"/>
</dbReference>
<dbReference type="Gene3D" id="3.90.1720.10">
    <property type="entry name" value="endopeptidase domain like (from Nostoc punctiforme)"/>
    <property type="match status" value="1"/>
</dbReference>
<dbReference type="SUPFAM" id="SSF54001">
    <property type="entry name" value="Cysteine proteinases"/>
    <property type="match status" value="1"/>
</dbReference>
<feature type="signal peptide" evidence="1">
    <location>
        <begin position="1"/>
        <end position="27"/>
    </location>
</feature>
<comment type="caution">
    <text evidence="2">The sequence shown here is derived from an EMBL/GenBank/DDBJ whole genome shotgun (WGS) entry which is preliminary data.</text>
</comment>
<dbReference type="InterPro" id="IPR038765">
    <property type="entry name" value="Papain-like_cys_pep_sf"/>
</dbReference>
<organism evidence="2 3">
    <name type="scientific">Lysobacter enzymogenes</name>
    <dbReference type="NCBI Taxonomy" id="69"/>
    <lineage>
        <taxon>Bacteria</taxon>
        <taxon>Pseudomonadati</taxon>
        <taxon>Pseudomonadota</taxon>
        <taxon>Gammaproteobacteria</taxon>
        <taxon>Lysobacterales</taxon>
        <taxon>Lysobacteraceae</taxon>
        <taxon>Lysobacter</taxon>
    </lineage>
</organism>
<dbReference type="AlphaFoldDB" id="A0A3N2RN97"/>
<proteinExistence type="predicted"/>
<keyword evidence="1" id="KW-0732">Signal</keyword>
<accession>A0A3N2RN97</accession>
<evidence type="ECO:0000313" key="2">
    <source>
        <dbReference type="EMBL" id="ROU08930.1"/>
    </source>
</evidence>
<gene>
    <name evidence="2" type="ORF">D9T17_02275</name>
</gene>
<dbReference type="Pfam" id="PF05708">
    <property type="entry name" value="Peptidase_C92"/>
    <property type="match status" value="1"/>
</dbReference>
<reference evidence="2 3" key="1">
    <citation type="submission" date="2018-10" db="EMBL/GenBank/DDBJ databases">
        <title>The genome of Lysobacter enzymogenes OH11.</title>
        <authorList>
            <person name="Liu F."/>
            <person name="Zhao Y."/>
            <person name="Qian G."/>
            <person name="Chen Y."/>
            <person name="Xu H."/>
        </authorList>
    </citation>
    <scope>NUCLEOTIDE SEQUENCE [LARGE SCALE GENOMIC DNA]</scope>
    <source>
        <strain evidence="2 3">OH11</strain>
    </source>
</reference>
<evidence type="ECO:0000313" key="3">
    <source>
        <dbReference type="Proteomes" id="UP000275910"/>
    </source>
</evidence>
<evidence type="ECO:0000256" key="1">
    <source>
        <dbReference type="SAM" id="SignalP"/>
    </source>
</evidence>
<name>A0A3N2RN97_LYSEN</name>
<sequence>MIGALARGLALSVALAALVACAACARAAPPALRDGDLVFHASRSAQSLAIQRATGSRYSHMGVVLHRGGRPYVFEAVEPVRYTPLADWIARGQGGRYVAKRLRAPPDAAQVRRLREQAERLRGKHYDLAFGWSDQRIYCSELVYKLYDRAMGVRIGRLQRLREFELDDPAVKAKLRERYGARVPLDEPVVSPASMFDSPLLETVASG</sequence>
<dbReference type="RefSeq" id="WP_123645887.1">
    <property type="nucleotide sequence ID" value="NZ_RCTY01000006.1"/>
</dbReference>